<dbReference type="Pfam" id="PF10306">
    <property type="entry name" value="FLILHELTA"/>
    <property type="match status" value="1"/>
</dbReference>
<dbReference type="InterPro" id="IPR018811">
    <property type="entry name" value="MRX11"/>
</dbReference>
<organism evidence="2 3">
    <name type="scientific">Pachysolen tannophilus NRRL Y-2460</name>
    <dbReference type="NCBI Taxonomy" id="669874"/>
    <lineage>
        <taxon>Eukaryota</taxon>
        <taxon>Fungi</taxon>
        <taxon>Dikarya</taxon>
        <taxon>Ascomycota</taxon>
        <taxon>Saccharomycotina</taxon>
        <taxon>Pichiomycetes</taxon>
        <taxon>Pachysolenaceae</taxon>
        <taxon>Pachysolen</taxon>
    </lineage>
</organism>
<dbReference type="PANTHER" id="PTHR28002">
    <property type="entry name" value="MIOREX COMPLEX COMPONENT 11"/>
    <property type="match status" value="1"/>
</dbReference>
<keyword evidence="3" id="KW-1185">Reference proteome</keyword>
<dbReference type="OrthoDB" id="5580261at2759"/>
<dbReference type="GO" id="GO:0005739">
    <property type="term" value="C:mitochondrion"/>
    <property type="evidence" value="ECO:0007669"/>
    <property type="project" value="TreeGrafter"/>
</dbReference>
<evidence type="ECO:0000313" key="2">
    <source>
        <dbReference type="EMBL" id="ODV94220.1"/>
    </source>
</evidence>
<accession>A0A1E4TR45</accession>
<keyword evidence="1" id="KW-0472">Membrane</keyword>
<protein>
    <submittedName>
        <fullName evidence="2">Uncharacterized protein</fullName>
    </submittedName>
</protein>
<gene>
    <name evidence="2" type="ORF">PACTADRAFT_81817</name>
</gene>
<sequence>MLLLISRRLSVNTLSVGIRPFSSVGIVLKSTDPINTKNTIKNNGINSQSEAVTDKAKEENDKLLLNKYYRRTPNFLKPYVKTFIQNPIGSGVSFVILHEITAIVPFISLWWLFIHYDYVPFELPQEFVQKGLEVVSKTVMEISDEKLHNVYDKSKLIMAGANAYAATKMVLPLRIPLSVLLTPYMENYIVGPIGNLFKKNKNKKTPVDEELTHLPAVKKKKLDHKKLL</sequence>
<dbReference type="EMBL" id="KV454016">
    <property type="protein sequence ID" value="ODV94220.1"/>
    <property type="molecule type" value="Genomic_DNA"/>
</dbReference>
<evidence type="ECO:0000256" key="1">
    <source>
        <dbReference type="SAM" id="Phobius"/>
    </source>
</evidence>
<dbReference type="STRING" id="669874.A0A1E4TR45"/>
<keyword evidence="1" id="KW-1133">Transmembrane helix</keyword>
<reference evidence="3" key="1">
    <citation type="submission" date="2016-05" db="EMBL/GenBank/DDBJ databases">
        <title>Comparative genomics of biotechnologically important yeasts.</title>
        <authorList>
            <consortium name="DOE Joint Genome Institute"/>
            <person name="Riley R."/>
            <person name="Haridas S."/>
            <person name="Wolfe K.H."/>
            <person name="Lopes M.R."/>
            <person name="Hittinger C.T."/>
            <person name="Goker M."/>
            <person name="Salamov A."/>
            <person name="Wisecaver J."/>
            <person name="Long T.M."/>
            <person name="Aerts A.L."/>
            <person name="Barry K."/>
            <person name="Choi C."/>
            <person name="Clum A."/>
            <person name="Coughlan A.Y."/>
            <person name="Deshpande S."/>
            <person name="Douglass A.P."/>
            <person name="Hanson S.J."/>
            <person name="Klenk H.-P."/>
            <person name="Labutti K."/>
            <person name="Lapidus A."/>
            <person name="Lindquist E."/>
            <person name="Lipzen A."/>
            <person name="Meier-Kolthoff J.P."/>
            <person name="Ohm R.A."/>
            <person name="Otillar R.P."/>
            <person name="Pangilinan J."/>
            <person name="Peng Y."/>
            <person name="Rokas A."/>
            <person name="Rosa C.A."/>
            <person name="Scheuner C."/>
            <person name="Sibirny A.A."/>
            <person name="Slot J.C."/>
            <person name="Stielow J.B."/>
            <person name="Sun H."/>
            <person name="Kurtzman C.P."/>
            <person name="Blackwell M."/>
            <person name="Grigoriev I.V."/>
            <person name="Jeffries T.W."/>
        </authorList>
    </citation>
    <scope>NUCLEOTIDE SEQUENCE [LARGE SCALE GENOMIC DNA]</scope>
    <source>
        <strain evidence="3">NRRL Y-2460</strain>
    </source>
</reference>
<name>A0A1E4TR45_PACTA</name>
<dbReference type="AlphaFoldDB" id="A0A1E4TR45"/>
<dbReference type="PANTHER" id="PTHR28002:SF1">
    <property type="entry name" value="MIOREX COMPLEX COMPONENT 11"/>
    <property type="match status" value="1"/>
</dbReference>
<proteinExistence type="predicted"/>
<evidence type="ECO:0000313" key="3">
    <source>
        <dbReference type="Proteomes" id="UP000094236"/>
    </source>
</evidence>
<keyword evidence="1" id="KW-0812">Transmembrane</keyword>
<feature type="transmembrane region" description="Helical" evidence="1">
    <location>
        <begin position="91"/>
        <end position="113"/>
    </location>
</feature>
<dbReference type="Proteomes" id="UP000094236">
    <property type="component" value="Unassembled WGS sequence"/>
</dbReference>